<evidence type="ECO:0000256" key="8">
    <source>
        <dbReference type="ARBA" id="ARBA00023303"/>
    </source>
</evidence>
<accession>A0A068XZR8</accession>
<dbReference type="EMBL" id="LN902843">
    <property type="protein sequence ID" value="CDS37737.1"/>
    <property type="molecule type" value="Genomic_DNA"/>
</dbReference>
<evidence type="ECO:0000256" key="4">
    <source>
        <dbReference type="ARBA" id="ARBA00022692"/>
    </source>
</evidence>
<reference evidence="10" key="1">
    <citation type="journal article" date="2013" name="Nature">
        <title>The genomes of four tapeworm species reveal adaptations to parasitism.</title>
        <authorList>
            <person name="Tsai I.J."/>
            <person name="Zarowiecki M."/>
            <person name="Holroyd N."/>
            <person name="Garciarrubio A."/>
            <person name="Sanchez-Flores A."/>
            <person name="Brooks K.L."/>
            <person name="Tracey A."/>
            <person name="Bobes R.J."/>
            <person name="Fragoso G."/>
            <person name="Sciutto E."/>
            <person name="Aslett M."/>
            <person name="Beasley H."/>
            <person name="Bennett H.M."/>
            <person name="Cai J."/>
            <person name="Camicia F."/>
            <person name="Clark R."/>
            <person name="Cucher M."/>
            <person name="De Silva N."/>
            <person name="Day T.A."/>
            <person name="Deplazes P."/>
            <person name="Estrada K."/>
            <person name="Fernandez C."/>
            <person name="Holland P.W."/>
            <person name="Hou J."/>
            <person name="Hu S."/>
            <person name="Huckvale T."/>
            <person name="Hung S.S."/>
            <person name="Kamenetzky L."/>
            <person name="Keane J.A."/>
            <person name="Kiss F."/>
            <person name="Koziol U."/>
            <person name="Lambert O."/>
            <person name="Liu K."/>
            <person name="Luo X."/>
            <person name="Luo Y."/>
            <person name="Macchiaroli N."/>
            <person name="Nichol S."/>
            <person name="Paps J."/>
            <person name="Parkinson J."/>
            <person name="Pouchkina-Stantcheva N."/>
            <person name="Riddiford N."/>
            <person name="Rosenzvit M."/>
            <person name="Salinas G."/>
            <person name="Wasmuth J.D."/>
            <person name="Zamanian M."/>
            <person name="Zheng Y."/>
            <person name="Cai X."/>
            <person name="Soberon X."/>
            <person name="Olson P.D."/>
            <person name="Laclette J.P."/>
            <person name="Brehm K."/>
            <person name="Berriman M."/>
            <person name="Garciarrubio A."/>
            <person name="Bobes R.J."/>
            <person name="Fragoso G."/>
            <person name="Sanchez-Flores A."/>
            <person name="Estrada K."/>
            <person name="Cevallos M.A."/>
            <person name="Morett E."/>
            <person name="Gonzalez V."/>
            <person name="Portillo T."/>
            <person name="Ochoa-Leyva A."/>
            <person name="Jose M.V."/>
            <person name="Sciutto E."/>
            <person name="Landa A."/>
            <person name="Jimenez L."/>
            <person name="Valdes V."/>
            <person name="Carrero J.C."/>
            <person name="Larralde C."/>
            <person name="Morales-Montor J."/>
            <person name="Limon-Lason J."/>
            <person name="Soberon X."/>
            <person name="Laclette J.P."/>
        </authorList>
    </citation>
    <scope>NUCLEOTIDE SEQUENCE [LARGE SCALE GENOMIC DNA]</scope>
</reference>
<gene>
    <name evidence="9" type="primary">inx</name>
    <name evidence="10" type="ORF">EmuJ_000501000</name>
</gene>
<evidence type="ECO:0000256" key="3">
    <source>
        <dbReference type="ARBA" id="ARBA00022475"/>
    </source>
</evidence>
<dbReference type="GO" id="GO:0005243">
    <property type="term" value="F:gap junction channel activity"/>
    <property type="evidence" value="ECO:0007669"/>
    <property type="project" value="TreeGrafter"/>
</dbReference>
<reference evidence="10" key="2">
    <citation type="submission" date="2015-11" db="EMBL/GenBank/DDBJ databases">
        <authorList>
            <person name="Zhang Y."/>
            <person name="Guo Z."/>
        </authorList>
    </citation>
    <scope>NUCLEOTIDE SEQUENCE</scope>
</reference>
<feature type="transmembrane region" description="Helical" evidence="9">
    <location>
        <begin position="30"/>
        <end position="50"/>
    </location>
</feature>
<comment type="similarity">
    <text evidence="9">Belongs to the pannexin family.</text>
</comment>
<comment type="subcellular location">
    <subcellularLocation>
        <location evidence="1 9">Cell membrane</location>
        <topology evidence="1 9">Multi-pass membrane protein</topology>
    </subcellularLocation>
</comment>
<keyword evidence="7 9" id="KW-0472">Membrane</keyword>
<protein>
    <recommendedName>
        <fullName evidence="9">Innexin</fullName>
    </recommendedName>
</protein>
<keyword evidence="4 9" id="KW-0812">Transmembrane</keyword>
<evidence type="ECO:0000256" key="1">
    <source>
        <dbReference type="ARBA" id="ARBA00004651"/>
    </source>
</evidence>
<dbReference type="PRINTS" id="PR01262">
    <property type="entry name" value="INNEXIN"/>
</dbReference>
<keyword evidence="8 9" id="KW-0407">Ion channel</keyword>
<dbReference type="OMA" id="YCFVSNT"/>
<feature type="transmembrane region" description="Helical" evidence="9">
    <location>
        <begin position="212"/>
        <end position="239"/>
    </location>
</feature>
<sequence>MRASRLSQRRESRTDSMVILEDFGDQLNRIYTPLLILLLAAAAMTNVYFLPQISCNIPTLPADDFRGFAESVCWSRGAIGVDKDEEMPGDEVEWEKLQGRRAVSFHQWVPFCLSIQAILFYLPHLIWKVLCTSSFGDSLNYLVTRAKAAGRCEEQAVRAKFVRACADHLYLLSRQHFSTSTSIWSRVQDSLCSRQPCRSCCFVKRRIGNHLVIYYLLMKALYIANCIGQIFAIVCFLGPNNTYRSSLGGFTERLLSFAASYGEWGGSQFLPHQALCPVRVPHLGVRSQTYTAICALTMNVLNEKIYLFLWMWILAVLAVTAITTAAWMWRLLVRAHSNSYLRAFLYTSLLAPPPFRSSDTMEVVEVGGGVYQTASLDGTLVERFLTEVVGNDGDLMIRMLRCNAGDIVTGEVFVTWWWVFKAMERSVDEDGFLGTHCDNNRDICCNAGAHSC</sequence>
<keyword evidence="6 9" id="KW-0406">Ion transport</keyword>
<dbReference type="PROSITE" id="PS51013">
    <property type="entry name" value="PANNEXIN"/>
    <property type="match status" value="1"/>
</dbReference>
<evidence type="ECO:0000256" key="5">
    <source>
        <dbReference type="ARBA" id="ARBA00022989"/>
    </source>
</evidence>
<dbReference type="OrthoDB" id="5867527at2759"/>
<comment type="function">
    <text evidence="9">Structural component of the gap junctions.</text>
</comment>
<keyword evidence="2 9" id="KW-0813">Transport</keyword>
<dbReference type="Pfam" id="PF00876">
    <property type="entry name" value="Innexin"/>
    <property type="match status" value="1"/>
</dbReference>
<name>A0A068XZR8_ECHMU</name>
<evidence type="ECO:0000256" key="6">
    <source>
        <dbReference type="ARBA" id="ARBA00023065"/>
    </source>
</evidence>
<evidence type="ECO:0000313" key="10">
    <source>
        <dbReference type="EMBL" id="CDS37737.1"/>
    </source>
</evidence>
<evidence type="ECO:0000256" key="7">
    <source>
        <dbReference type="ARBA" id="ARBA00023136"/>
    </source>
</evidence>
<dbReference type="AlphaFoldDB" id="A0A068XZR8"/>
<dbReference type="PANTHER" id="PTHR11893">
    <property type="entry name" value="INNEXIN"/>
    <property type="match status" value="1"/>
</dbReference>
<dbReference type="Proteomes" id="UP000017246">
    <property type="component" value="Unassembled WGS sequence"/>
</dbReference>
<evidence type="ECO:0000256" key="9">
    <source>
        <dbReference type="RuleBase" id="RU010713"/>
    </source>
</evidence>
<evidence type="ECO:0000256" key="2">
    <source>
        <dbReference type="ARBA" id="ARBA00022448"/>
    </source>
</evidence>
<keyword evidence="11" id="KW-1185">Reference proteome</keyword>
<organism evidence="10 11">
    <name type="scientific">Echinococcus multilocularis</name>
    <name type="common">Fox tapeworm</name>
    <dbReference type="NCBI Taxonomy" id="6211"/>
    <lineage>
        <taxon>Eukaryota</taxon>
        <taxon>Metazoa</taxon>
        <taxon>Spiralia</taxon>
        <taxon>Lophotrochozoa</taxon>
        <taxon>Platyhelminthes</taxon>
        <taxon>Cestoda</taxon>
        <taxon>Eucestoda</taxon>
        <taxon>Cyclophyllidea</taxon>
        <taxon>Taeniidae</taxon>
        <taxon>Echinococcus</taxon>
    </lineage>
</organism>
<dbReference type="PANTHER" id="PTHR11893:SF36">
    <property type="entry name" value="INNEXIN-5"/>
    <property type="match status" value="1"/>
</dbReference>
<proteinExistence type="inferred from homology"/>
<dbReference type="InterPro" id="IPR000990">
    <property type="entry name" value="Innexin"/>
</dbReference>
<evidence type="ECO:0000313" key="11">
    <source>
        <dbReference type="Proteomes" id="UP000017246"/>
    </source>
</evidence>
<dbReference type="GO" id="GO:0034220">
    <property type="term" value="P:monoatomic ion transmembrane transport"/>
    <property type="evidence" value="ECO:0007669"/>
    <property type="project" value="UniProtKB-KW"/>
</dbReference>
<dbReference type="GO" id="GO:0005921">
    <property type="term" value="C:gap junction"/>
    <property type="evidence" value="ECO:0007669"/>
    <property type="project" value="UniProtKB-UniRule"/>
</dbReference>
<feature type="transmembrane region" description="Helical" evidence="9">
    <location>
        <begin position="108"/>
        <end position="127"/>
    </location>
</feature>
<dbReference type="GO" id="GO:0005886">
    <property type="term" value="C:plasma membrane"/>
    <property type="evidence" value="ECO:0007669"/>
    <property type="project" value="UniProtKB-SubCell"/>
</dbReference>
<keyword evidence="5 9" id="KW-1133">Transmembrane helix</keyword>
<dbReference type="STRING" id="6211.A0A068XZR8"/>
<feature type="transmembrane region" description="Helical" evidence="9">
    <location>
        <begin position="305"/>
        <end position="329"/>
    </location>
</feature>
<keyword evidence="3" id="KW-1003">Cell membrane</keyword>